<protein>
    <submittedName>
        <fullName evidence="2">Pentapeptide repeat-containing protein</fullName>
    </submittedName>
</protein>
<dbReference type="EMBL" id="JADEWL010000129">
    <property type="protein sequence ID" value="MBE9215964.1"/>
    <property type="molecule type" value="Genomic_DNA"/>
</dbReference>
<dbReference type="PANTHER" id="PTHR14136">
    <property type="entry name" value="BTB_POZ DOMAIN-CONTAINING PROTEIN KCTD9"/>
    <property type="match status" value="1"/>
</dbReference>
<dbReference type="Proteomes" id="UP000620559">
    <property type="component" value="Unassembled WGS sequence"/>
</dbReference>
<organism evidence="2 3">
    <name type="scientific">Plectonema cf. radiosum LEGE 06105</name>
    <dbReference type="NCBI Taxonomy" id="945769"/>
    <lineage>
        <taxon>Bacteria</taxon>
        <taxon>Bacillati</taxon>
        <taxon>Cyanobacteriota</taxon>
        <taxon>Cyanophyceae</taxon>
        <taxon>Oscillatoriophycideae</taxon>
        <taxon>Oscillatoriales</taxon>
        <taxon>Microcoleaceae</taxon>
        <taxon>Plectonema</taxon>
    </lineage>
</organism>
<sequence length="242" mass="27410">MNTQSQQIIKLDEVYSTTKSTKLGGYFFRKVKNLKSTFNLVEVPKKADKSLILLVTSCVIFLALTIGIFLHRFGQPVDQFIPGYGNVAITTNVYRQQVLSDYLKTMTATILEENPQSIRTKAVTFRAMTQATLEELDPIRKGFVIMFLQDTQLLKISAEKQVSLLMGVNLSGVNLQGINFRFNNLQGVNFKNADLRGADLRRTKLNNANLTNSCYNNYTLFDKKFDPVAARMRKIEQSQICS</sequence>
<feature type="transmembrane region" description="Helical" evidence="1">
    <location>
        <begin position="51"/>
        <end position="70"/>
    </location>
</feature>
<keyword evidence="1" id="KW-0812">Transmembrane</keyword>
<dbReference type="PANTHER" id="PTHR14136:SF17">
    <property type="entry name" value="BTB_POZ DOMAIN-CONTAINING PROTEIN KCTD9"/>
    <property type="match status" value="1"/>
</dbReference>
<evidence type="ECO:0000313" key="3">
    <source>
        <dbReference type="Proteomes" id="UP000620559"/>
    </source>
</evidence>
<dbReference type="RefSeq" id="WP_193924280.1">
    <property type="nucleotide sequence ID" value="NZ_JADEWL010000129.1"/>
</dbReference>
<dbReference type="Pfam" id="PF00805">
    <property type="entry name" value="Pentapeptide"/>
    <property type="match status" value="1"/>
</dbReference>
<evidence type="ECO:0000256" key="1">
    <source>
        <dbReference type="SAM" id="Phobius"/>
    </source>
</evidence>
<accession>A0A8J7FE66</accession>
<name>A0A8J7FE66_9CYAN</name>
<dbReference type="InterPro" id="IPR051082">
    <property type="entry name" value="Pentapeptide-BTB/POZ_domain"/>
</dbReference>
<proteinExistence type="predicted"/>
<dbReference type="SUPFAM" id="SSF141571">
    <property type="entry name" value="Pentapeptide repeat-like"/>
    <property type="match status" value="1"/>
</dbReference>
<keyword evidence="1" id="KW-0472">Membrane</keyword>
<comment type="caution">
    <text evidence="2">The sequence shown here is derived from an EMBL/GenBank/DDBJ whole genome shotgun (WGS) entry which is preliminary data.</text>
</comment>
<dbReference type="InterPro" id="IPR001646">
    <property type="entry name" value="5peptide_repeat"/>
</dbReference>
<dbReference type="AlphaFoldDB" id="A0A8J7FE66"/>
<evidence type="ECO:0000313" key="2">
    <source>
        <dbReference type="EMBL" id="MBE9215964.1"/>
    </source>
</evidence>
<reference evidence="2" key="1">
    <citation type="submission" date="2020-10" db="EMBL/GenBank/DDBJ databases">
        <authorList>
            <person name="Castelo-Branco R."/>
            <person name="Eusebio N."/>
            <person name="Adriana R."/>
            <person name="Vieira A."/>
            <person name="Brugerolle De Fraissinette N."/>
            <person name="Rezende De Castro R."/>
            <person name="Schneider M.P."/>
            <person name="Vasconcelos V."/>
            <person name="Leao P.N."/>
        </authorList>
    </citation>
    <scope>NUCLEOTIDE SEQUENCE</scope>
    <source>
        <strain evidence="2">LEGE 06105</strain>
    </source>
</reference>
<keyword evidence="1" id="KW-1133">Transmembrane helix</keyword>
<keyword evidence="3" id="KW-1185">Reference proteome</keyword>
<dbReference type="Gene3D" id="2.160.20.80">
    <property type="entry name" value="E3 ubiquitin-protein ligase SopA"/>
    <property type="match status" value="1"/>
</dbReference>
<gene>
    <name evidence="2" type="ORF">IQ247_25440</name>
</gene>